<dbReference type="GeneID" id="20041561"/>
<keyword evidence="9" id="KW-1185">Reference proteome</keyword>
<evidence type="ECO:0000256" key="4">
    <source>
        <dbReference type="ARBA" id="ARBA00022989"/>
    </source>
</evidence>
<organism evidence="8 9">
    <name type="scientific">Aureococcus anophagefferens virus</name>
    <dbReference type="NCBI Taxonomy" id="1474867"/>
    <lineage>
        <taxon>Viruses</taxon>
        <taxon>Varidnaviria</taxon>
        <taxon>Bamfordvirae</taxon>
        <taxon>Nucleocytoviricota</taxon>
        <taxon>Megaviricetes</taxon>
        <taxon>Imitervirales</taxon>
        <taxon>Schizomimiviridae</taxon>
        <taxon>Kratosvirus</taxon>
        <taxon>Kratosvirus quantuckense</taxon>
    </lineage>
</organism>
<dbReference type="PANTHER" id="PTHR12137">
    <property type="entry name" value="CARBOHYDRATE SULFOTRANSFERASE"/>
    <property type="match status" value="1"/>
</dbReference>
<sequence length="209" mass="25089">MNKETTVAAFISIPKCASKSILTSFELGNCRDWNGNAINEYHVLYENHQRLIVLEELYDLNNIYLFCFVRNPYERIVSWYQYHIEHPLYKYVTLNEWVKGGCPTHWVVQNKTDWREENLSPLLQYNFIESKKGNKVDFIGKMETFKEDCDKLINILNQKFKEKGFKKIIKNNIIHKNKSIPINEELTEESKEIIYNLFEKDFEYFSYDK</sequence>
<dbReference type="Gene3D" id="3.40.50.300">
    <property type="entry name" value="P-loop containing nucleotide triphosphate hydrolases"/>
    <property type="match status" value="1"/>
</dbReference>
<evidence type="ECO:0000256" key="3">
    <source>
        <dbReference type="ARBA" id="ARBA00022692"/>
    </source>
</evidence>
<gene>
    <name evidence="8" type="ORF">AaV_102</name>
</gene>
<keyword evidence="6" id="KW-0472">Membrane</keyword>
<dbReference type="RefSeq" id="YP_009052179.1">
    <property type="nucleotide sequence ID" value="NC_024697.1"/>
</dbReference>
<reference evidence="8 9" key="1">
    <citation type="journal article" date="2014" name="Virology">
        <title>Genome of brown tide virus (AaV), the little giant of the Megaviridae, elucidates NCLDV genome expansion and host-virus coevolution.</title>
        <authorList>
            <person name="Moniruzzaman M."/>
            <person name="LeCleir G.R."/>
            <person name="Brown C.M."/>
            <person name="Gobler C.J."/>
            <person name="Bidle K.D."/>
            <person name="Wilson W.H."/>
            <person name="Wilhelm S.W."/>
        </authorList>
    </citation>
    <scope>NUCLEOTIDE SEQUENCE [LARGE SCALE GENOMIC DNA]</scope>
    <source>
        <strain evidence="8">BtV-01</strain>
    </source>
</reference>
<evidence type="ECO:0000256" key="6">
    <source>
        <dbReference type="ARBA" id="ARBA00023136"/>
    </source>
</evidence>
<evidence type="ECO:0000256" key="5">
    <source>
        <dbReference type="ARBA" id="ARBA00023034"/>
    </source>
</evidence>
<comment type="subcellular location">
    <subcellularLocation>
        <location evidence="1">Golgi apparatus membrane</location>
        <topology evidence="1">Single-pass type II membrane protein</topology>
    </subcellularLocation>
</comment>
<dbReference type="PANTHER" id="PTHR12137:SF54">
    <property type="entry name" value="CARBOHYDRATE SULFOTRANSFERASE"/>
    <property type="match status" value="1"/>
</dbReference>
<dbReference type="GO" id="GO:0008146">
    <property type="term" value="F:sulfotransferase activity"/>
    <property type="evidence" value="ECO:0007669"/>
    <property type="project" value="InterPro"/>
</dbReference>
<keyword evidence="2 8" id="KW-0808">Transferase</keyword>
<dbReference type="EMBL" id="KJ645900">
    <property type="protein sequence ID" value="AII17100.1"/>
    <property type="molecule type" value="Genomic_DNA"/>
</dbReference>
<evidence type="ECO:0000256" key="2">
    <source>
        <dbReference type="ARBA" id="ARBA00022679"/>
    </source>
</evidence>
<dbReference type="Proteomes" id="UP000028667">
    <property type="component" value="Segment"/>
</dbReference>
<keyword evidence="4" id="KW-1133">Transmembrane helix</keyword>
<keyword evidence="5" id="KW-0333">Golgi apparatus</keyword>
<dbReference type="InterPro" id="IPR027417">
    <property type="entry name" value="P-loop_NTPase"/>
</dbReference>
<evidence type="ECO:0000256" key="1">
    <source>
        <dbReference type="ARBA" id="ARBA00004323"/>
    </source>
</evidence>
<proteinExistence type="predicted"/>
<evidence type="ECO:0000313" key="8">
    <source>
        <dbReference type="EMBL" id="AII17100.1"/>
    </source>
</evidence>
<dbReference type="GO" id="GO:0016020">
    <property type="term" value="C:membrane"/>
    <property type="evidence" value="ECO:0007669"/>
    <property type="project" value="InterPro"/>
</dbReference>
<keyword evidence="7" id="KW-0325">Glycoprotein</keyword>
<dbReference type="InterPro" id="IPR018011">
    <property type="entry name" value="Carb_sulfotrans_8-10"/>
</dbReference>
<dbReference type="KEGG" id="vg:20041561"/>
<dbReference type="GO" id="GO:0016051">
    <property type="term" value="P:carbohydrate biosynthetic process"/>
    <property type="evidence" value="ECO:0007669"/>
    <property type="project" value="InterPro"/>
</dbReference>
<dbReference type="SUPFAM" id="SSF52540">
    <property type="entry name" value="P-loop containing nucleoside triphosphate hydrolases"/>
    <property type="match status" value="1"/>
</dbReference>
<dbReference type="Pfam" id="PF03567">
    <property type="entry name" value="Sulfotransfer_2"/>
    <property type="match status" value="1"/>
</dbReference>
<keyword evidence="3" id="KW-0812">Transmembrane</keyword>
<protein>
    <submittedName>
        <fullName evidence="8">Putative carbohydrate sulfotransferase</fullName>
    </submittedName>
</protein>
<accession>A0A076FG97</accession>
<evidence type="ECO:0000256" key="7">
    <source>
        <dbReference type="ARBA" id="ARBA00023180"/>
    </source>
</evidence>
<name>A0A076FG97_9VIRU</name>
<evidence type="ECO:0000313" key="9">
    <source>
        <dbReference type="Proteomes" id="UP000028667"/>
    </source>
</evidence>
<dbReference type="InterPro" id="IPR005331">
    <property type="entry name" value="Sulfotransferase"/>
</dbReference>